<dbReference type="Proteomes" id="UP001602322">
    <property type="component" value="Unassembled WGS sequence"/>
</dbReference>
<evidence type="ECO:0000313" key="2">
    <source>
        <dbReference type="Proteomes" id="UP001602322"/>
    </source>
</evidence>
<keyword evidence="2" id="KW-1185">Reference proteome</keyword>
<dbReference type="RefSeq" id="WP_387905467.1">
    <property type="nucleotide sequence ID" value="NZ_JBIBEG010000007.1"/>
</dbReference>
<dbReference type="EMBL" id="JBIBEG010000007">
    <property type="protein sequence ID" value="MFF5898919.1"/>
    <property type="molecule type" value="Genomic_DNA"/>
</dbReference>
<gene>
    <name evidence="1" type="ORF">ACFY8O_23765</name>
</gene>
<reference evidence="1 2" key="1">
    <citation type="submission" date="2024-10" db="EMBL/GenBank/DDBJ databases">
        <title>The Natural Products Discovery Center: Release of the First 8490 Sequenced Strains for Exploring Actinobacteria Biosynthetic Diversity.</title>
        <authorList>
            <person name="Kalkreuter E."/>
            <person name="Kautsar S.A."/>
            <person name="Yang D."/>
            <person name="Bader C.D."/>
            <person name="Teijaro C.N."/>
            <person name="Fluegel L."/>
            <person name="Davis C.M."/>
            <person name="Simpson J.R."/>
            <person name="Lauterbach L."/>
            <person name="Steele A.D."/>
            <person name="Gui C."/>
            <person name="Meng S."/>
            <person name="Li G."/>
            <person name="Viehrig K."/>
            <person name="Ye F."/>
            <person name="Su P."/>
            <person name="Kiefer A.F."/>
            <person name="Nichols A."/>
            <person name="Cepeda A.J."/>
            <person name="Yan W."/>
            <person name="Fan B."/>
            <person name="Jiang Y."/>
            <person name="Adhikari A."/>
            <person name="Zheng C.-J."/>
            <person name="Schuster L."/>
            <person name="Cowan T.M."/>
            <person name="Smanski M.J."/>
            <person name="Chevrette M.G."/>
            <person name="De Carvalho L.P.S."/>
            <person name="Shen B."/>
        </authorList>
    </citation>
    <scope>NUCLEOTIDE SEQUENCE [LARGE SCALE GENOMIC DNA]</scope>
    <source>
        <strain evidence="1 2">NPDC012540</strain>
    </source>
</reference>
<protein>
    <submittedName>
        <fullName evidence="1">Proteophosphoglycan 5</fullName>
    </submittedName>
</protein>
<sequence length="208" mass="22011">MTLVQLDLPDPKAMRGPWAALAAVQAAAGHGERCRALGSLWHYDDGHGSWAELHHLDEGRAVLLGQDRNESATFYAEASDFFEEPETDLLAGAPGWWEPPVRGAREEQLFLGFVYGYDGSLWWRADYAAEDGFEALRLPALSSEGTREAVVTVVRRAAGSGVPEPSQESVGALIDAGAAPDPAAVAAVVPAGWDVDAAVAAARAFQGG</sequence>
<comment type="caution">
    <text evidence="1">The sequence shown here is derived from an EMBL/GenBank/DDBJ whole genome shotgun (WGS) entry which is preliminary data.</text>
</comment>
<proteinExistence type="predicted"/>
<organism evidence="1 2">
    <name type="scientific">Streptomyces argenteolus</name>
    <dbReference type="NCBI Taxonomy" id="67274"/>
    <lineage>
        <taxon>Bacteria</taxon>
        <taxon>Bacillati</taxon>
        <taxon>Actinomycetota</taxon>
        <taxon>Actinomycetes</taxon>
        <taxon>Kitasatosporales</taxon>
        <taxon>Streptomycetaceae</taxon>
        <taxon>Streptomyces</taxon>
    </lineage>
</organism>
<accession>A0ABW6XA09</accession>
<evidence type="ECO:0000313" key="1">
    <source>
        <dbReference type="EMBL" id="MFF5898919.1"/>
    </source>
</evidence>
<name>A0ABW6XA09_9ACTN</name>